<gene>
    <name evidence="14" type="ORF">SCLCIDRAFT_17747</name>
</gene>
<dbReference type="EMBL" id="KN822159">
    <property type="protein sequence ID" value="KIM54240.1"/>
    <property type="molecule type" value="Genomic_DNA"/>
</dbReference>
<dbReference type="SMART" id="SM00448">
    <property type="entry name" value="REC"/>
    <property type="match status" value="1"/>
</dbReference>
<keyword evidence="6" id="KW-0418">Kinase</keyword>
<dbReference type="InterPro" id="IPR004358">
    <property type="entry name" value="Sig_transdc_His_kin-like_C"/>
</dbReference>
<protein>
    <recommendedName>
        <fullName evidence="2">histidine kinase</fullName>
        <ecNumber evidence="2">2.7.13.3</ecNumber>
    </recommendedName>
</protein>
<evidence type="ECO:0000256" key="10">
    <source>
        <dbReference type="SAM" id="MobiDB-lite"/>
    </source>
</evidence>
<dbReference type="PRINTS" id="PR00344">
    <property type="entry name" value="BCTRLSENSOR"/>
</dbReference>
<feature type="compositionally biased region" description="Low complexity" evidence="10">
    <location>
        <begin position="506"/>
        <end position="517"/>
    </location>
</feature>
<dbReference type="InterPro" id="IPR000719">
    <property type="entry name" value="Prot_kinase_dom"/>
</dbReference>
<dbReference type="Pfam" id="PF00512">
    <property type="entry name" value="HisKA"/>
    <property type="match status" value="1"/>
</dbReference>
<feature type="modified residue" description="4-aspartylphosphate" evidence="9">
    <location>
        <position position="2297"/>
    </location>
</feature>
<name>A0A0C3D0A8_9AGAM</name>
<dbReference type="InterPro" id="IPR036890">
    <property type="entry name" value="HATPase_C_sf"/>
</dbReference>
<dbReference type="SMART" id="SM00387">
    <property type="entry name" value="HATPase_c"/>
    <property type="match status" value="1"/>
</dbReference>
<evidence type="ECO:0000256" key="5">
    <source>
        <dbReference type="ARBA" id="ARBA00022741"/>
    </source>
</evidence>
<evidence type="ECO:0000256" key="2">
    <source>
        <dbReference type="ARBA" id="ARBA00012438"/>
    </source>
</evidence>
<dbReference type="InterPro" id="IPR011009">
    <property type="entry name" value="Kinase-like_dom_sf"/>
</dbReference>
<dbReference type="SUPFAM" id="SSF55781">
    <property type="entry name" value="GAF domain-like"/>
    <property type="match status" value="1"/>
</dbReference>
<evidence type="ECO:0000313" key="14">
    <source>
        <dbReference type="EMBL" id="KIM54240.1"/>
    </source>
</evidence>
<keyword evidence="5" id="KW-0547">Nucleotide-binding</keyword>
<dbReference type="CDD" id="cd17546">
    <property type="entry name" value="REC_hyHK_CKI1_RcsC-like"/>
    <property type="match status" value="1"/>
</dbReference>
<dbReference type="PROSITE" id="PS50109">
    <property type="entry name" value="HIS_KIN"/>
    <property type="match status" value="1"/>
</dbReference>
<dbReference type="Pfam" id="PF02518">
    <property type="entry name" value="HATPase_c"/>
    <property type="match status" value="1"/>
</dbReference>
<dbReference type="Gene3D" id="1.10.287.130">
    <property type="match status" value="1"/>
</dbReference>
<dbReference type="FunFam" id="1.10.287.130:FF:000002">
    <property type="entry name" value="Two-component osmosensing histidine kinase"/>
    <property type="match status" value="1"/>
</dbReference>
<dbReference type="SUPFAM" id="SSF56112">
    <property type="entry name" value="Protein kinase-like (PK-like)"/>
    <property type="match status" value="1"/>
</dbReference>
<evidence type="ECO:0000259" key="11">
    <source>
        <dbReference type="PROSITE" id="PS50011"/>
    </source>
</evidence>
<keyword evidence="7" id="KW-0067">ATP-binding</keyword>
<evidence type="ECO:0000256" key="3">
    <source>
        <dbReference type="ARBA" id="ARBA00022553"/>
    </source>
</evidence>
<evidence type="ECO:0000256" key="9">
    <source>
        <dbReference type="PROSITE-ProRule" id="PRU00169"/>
    </source>
</evidence>
<proteinExistence type="predicted"/>
<dbReference type="PROSITE" id="PS50110">
    <property type="entry name" value="RESPONSE_REGULATORY"/>
    <property type="match status" value="1"/>
</dbReference>
<dbReference type="GO" id="GO:0000155">
    <property type="term" value="F:phosphorelay sensor kinase activity"/>
    <property type="evidence" value="ECO:0007669"/>
    <property type="project" value="InterPro"/>
</dbReference>
<keyword evidence="15" id="KW-1185">Reference proteome</keyword>
<evidence type="ECO:0000256" key="7">
    <source>
        <dbReference type="ARBA" id="ARBA00022840"/>
    </source>
</evidence>
<keyword evidence="3 9" id="KW-0597">Phosphoprotein</keyword>
<evidence type="ECO:0000256" key="8">
    <source>
        <dbReference type="ARBA" id="ARBA00023012"/>
    </source>
</evidence>
<keyword evidence="8" id="KW-0902">Two-component regulatory system</keyword>
<dbReference type="CDD" id="cd00082">
    <property type="entry name" value="HisKA"/>
    <property type="match status" value="1"/>
</dbReference>
<dbReference type="PANTHER" id="PTHR45339:SF1">
    <property type="entry name" value="HYBRID SIGNAL TRANSDUCTION HISTIDINE KINASE J"/>
    <property type="match status" value="1"/>
</dbReference>
<dbReference type="SUPFAM" id="SSF48452">
    <property type="entry name" value="TPR-like"/>
    <property type="match status" value="1"/>
</dbReference>
<dbReference type="Gene3D" id="1.25.40.10">
    <property type="entry name" value="Tetratricopeptide repeat domain"/>
    <property type="match status" value="1"/>
</dbReference>
<organism evidence="14 15">
    <name type="scientific">Scleroderma citrinum Foug A</name>
    <dbReference type="NCBI Taxonomy" id="1036808"/>
    <lineage>
        <taxon>Eukaryota</taxon>
        <taxon>Fungi</taxon>
        <taxon>Dikarya</taxon>
        <taxon>Basidiomycota</taxon>
        <taxon>Agaricomycotina</taxon>
        <taxon>Agaricomycetes</taxon>
        <taxon>Agaricomycetidae</taxon>
        <taxon>Boletales</taxon>
        <taxon>Sclerodermatineae</taxon>
        <taxon>Sclerodermataceae</taxon>
        <taxon>Scleroderma</taxon>
    </lineage>
</organism>
<dbReference type="SMART" id="SM00220">
    <property type="entry name" value="S_TKc"/>
    <property type="match status" value="1"/>
</dbReference>
<feature type="domain" description="Histidine kinase" evidence="12">
    <location>
        <begin position="1845"/>
        <end position="2069"/>
    </location>
</feature>
<dbReference type="Proteomes" id="UP000053989">
    <property type="component" value="Unassembled WGS sequence"/>
</dbReference>
<dbReference type="Gene3D" id="3.30.565.10">
    <property type="entry name" value="Histidine kinase-like ATPase, C-terminal domain"/>
    <property type="match status" value="1"/>
</dbReference>
<keyword evidence="4" id="KW-0808">Transferase</keyword>
<dbReference type="Pfam" id="PF13191">
    <property type="entry name" value="AAA_16"/>
    <property type="match status" value="1"/>
</dbReference>
<dbReference type="InterPro" id="IPR036097">
    <property type="entry name" value="HisK_dim/P_sf"/>
</dbReference>
<dbReference type="InterPro" id="IPR011990">
    <property type="entry name" value="TPR-like_helical_dom_sf"/>
</dbReference>
<dbReference type="SUPFAM" id="SSF52172">
    <property type="entry name" value="CheY-like"/>
    <property type="match status" value="1"/>
</dbReference>
<dbReference type="Gene3D" id="1.10.510.10">
    <property type="entry name" value="Transferase(Phosphotransferase) domain 1"/>
    <property type="match status" value="1"/>
</dbReference>
<dbReference type="InterPro" id="IPR003594">
    <property type="entry name" value="HATPase_dom"/>
</dbReference>
<evidence type="ECO:0000259" key="13">
    <source>
        <dbReference type="PROSITE" id="PS50110"/>
    </source>
</evidence>
<dbReference type="InterPro" id="IPR041664">
    <property type="entry name" value="AAA_16"/>
</dbReference>
<evidence type="ECO:0000259" key="12">
    <source>
        <dbReference type="PROSITE" id="PS50109"/>
    </source>
</evidence>
<dbReference type="SMART" id="SM00065">
    <property type="entry name" value="GAF"/>
    <property type="match status" value="1"/>
</dbReference>
<dbReference type="Gene3D" id="3.30.450.40">
    <property type="match status" value="1"/>
</dbReference>
<dbReference type="InterPro" id="IPR005467">
    <property type="entry name" value="His_kinase_dom"/>
</dbReference>
<comment type="catalytic activity">
    <reaction evidence="1">
        <text>ATP + protein L-histidine = ADP + protein N-phospho-L-histidine.</text>
        <dbReference type="EC" id="2.7.13.3"/>
    </reaction>
</comment>
<accession>A0A0C3D0A8</accession>
<reference evidence="14 15" key="1">
    <citation type="submission" date="2014-04" db="EMBL/GenBank/DDBJ databases">
        <authorList>
            <consortium name="DOE Joint Genome Institute"/>
            <person name="Kuo A."/>
            <person name="Kohler A."/>
            <person name="Nagy L.G."/>
            <person name="Floudas D."/>
            <person name="Copeland A."/>
            <person name="Barry K.W."/>
            <person name="Cichocki N."/>
            <person name="Veneault-Fourrey C."/>
            <person name="LaButti K."/>
            <person name="Lindquist E.A."/>
            <person name="Lipzen A."/>
            <person name="Lundell T."/>
            <person name="Morin E."/>
            <person name="Murat C."/>
            <person name="Sun H."/>
            <person name="Tunlid A."/>
            <person name="Henrissat B."/>
            <person name="Grigoriev I.V."/>
            <person name="Hibbett D.S."/>
            <person name="Martin F."/>
            <person name="Nordberg H.P."/>
            <person name="Cantor M.N."/>
            <person name="Hua S.X."/>
        </authorList>
    </citation>
    <scope>NUCLEOTIDE SEQUENCE [LARGE SCALE GENOMIC DNA]</scope>
    <source>
        <strain evidence="14 15">Foug A</strain>
    </source>
</reference>
<evidence type="ECO:0000256" key="1">
    <source>
        <dbReference type="ARBA" id="ARBA00000085"/>
    </source>
</evidence>
<dbReference type="InterPro" id="IPR001789">
    <property type="entry name" value="Sig_transdc_resp-reg_receiver"/>
</dbReference>
<dbReference type="SMART" id="SM00388">
    <property type="entry name" value="HisKA"/>
    <property type="match status" value="1"/>
</dbReference>
<dbReference type="InterPro" id="IPR003661">
    <property type="entry name" value="HisK_dim/P_dom"/>
</dbReference>
<dbReference type="InterPro" id="IPR027417">
    <property type="entry name" value="P-loop_NTPase"/>
</dbReference>
<dbReference type="Gene3D" id="3.40.50.2300">
    <property type="match status" value="1"/>
</dbReference>
<dbReference type="HOGENOM" id="CLU_000400_0_0_1"/>
<dbReference type="SUPFAM" id="SSF52540">
    <property type="entry name" value="P-loop containing nucleoside triphosphate hydrolases"/>
    <property type="match status" value="1"/>
</dbReference>
<dbReference type="Pfam" id="PF00072">
    <property type="entry name" value="Response_reg"/>
    <property type="match status" value="1"/>
</dbReference>
<dbReference type="SUPFAM" id="SSF55874">
    <property type="entry name" value="ATPase domain of HSP90 chaperone/DNA topoisomerase II/histidine kinase"/>
    <property type="match status" value="1"/>
</dbReference>
<dbReference type="OrthoDB" id="60033at2759"/>
<feature type="domain" description="Protein kinase" evidence="11">
    <location>
        <begin position="17"/>
        <end position="412"/>
    </location>
</feature>
<dbReference type="EC" id="2.7.13.3" evidence="2"/>
<dbReference type="InterPro" id="IPR029016">
    <property type="entry name" value="GAF-like_dom_sf"/>
</dbReference>
<dbReference type="STRING" id="1036808.A0A0C3D0A8"/>
<feature type="domain" description="Response regulatory" evidence="13">
    <location>
        <begin position="2245"/>
        <end position="2368"/>
    </location>
</feature>
<reference evidence="15" key="2">
    <citation type="submission" date="2015-01" db="EMBL/GenBank/DDBJ databases">
        <title>Evolutionary Origins and Diversification of the Mycorrhizal Mutualists.</title>
        <authorList>
            <consortium name="DOE Joint Genome Institute"/>
            <consortium name="Mycorrhizal Genomics Consortium"/>
            <person name="Kohler A."/>
            <person name="Kuo A."/>
            <person name="Nagy L.G."/>
            <person name="Floudas D."/>
            <person name="Copeland A."/>
            <person name="Barry K.W."/>
            <person name="Cichocki N."/>
            <person name="Veneault-Fourrey C."/>
            <person name="LaButti K."/>
            <person name="Lindquist E.A."/>
            <person name="Lipzen A."/>
            <person name="Lundell T."/>
            <person name="Morin E."/>
            <person name="Murat C."/>
            <person name="Riley R."/>
            <person name="Ohm R."/>
            <person name="Sun H."/>
            <person name="Tunlid A."/>
            <person name="Henrissat B."/>
            <person name="Grigoriev I.V."/>
            <person name="Hibbett D.S."/>
            <person name="Martin F."/>
        </authorList>
    </citation>
    <scope>NUCLEOTIDE SEQUENCE [LARGE SCALE GENOMIC DNA]</scope>
    <source>
        <strain evidence="15">Foug A</strain>
    </source>
</reference>
<dbReference type="SUPFAM" id="SSF47384">
    <property type="entry name" value="Homodimeric domain of signal transducing histidine kinase"/>
    <property type="match status" value="1"/>
</dbReference>
<evidence type="ECO:0000256" key="6">
    <source>
        <dbReference type="ARBA" id="ARBA00022777"/>
    </source>
</evidence>
<dbReference type="PROSITE" id="PS50011">
    <property type="entry name" value="PROTEIN_KINASE_DOM"/>
    <property type="match status" value="1"/>
</dbReference>
<feature type="region of interest" description="Disordered" evidence="10">
    <location>
        <begin position="491"/>
        <end position="562"/>
    </location>
</feature>
<dbReference type="CDD" id="cd16922">
    <property type="entry name" value="HATPase_EvgS-ArcB-TorS-like"/>
    <property type="match status" value="1"/>
</dbReference>
<dbReference type="InterPro" id="IPR003018">
    <property type="entry name" value="GAF"/>
</dbReference>
<dbReference type="PANTHER" id="PTHR45339">
    <property type="entry name" value="HYBRID SIGNAL TRANSDUCTION HISTIDINE KINASE J"/>
    <property type="match status" value="1"/>
</dbReference>
<evidence type="ECO:0000313" key="15">
    <source>
        <dbReference type="Proteomes" id="UP000053989"/>
    </source>
</evidence>
<sequence>MLCFKDNLLCVPGFAFEKASPWHDTGSSTLIAEGRSLKDGGLVLAKIAPAHSTSSLCLHREAHILNKLGEAPEALSTTLRLIEFMTVPRSDGDCVVLLLVHPGPNLLARHFPPFKVNDFLLSELDGPCPDNQAANVFNEELSTVSGSTERTQDTQERLHGDLYDGVVLPVGDLDLDDIEKERYDVMDLASFLEFAIQATHCLEMVHRMGFVHREVRANAFHLNVHSGVVRLAHFGNRSISLEEAGGPSQLVIDCSHHIYHPESLALQSPTGSVYTFPLSTTQTPNHNDPNLGSRPISPEKVIEALHYMAPEQVSSSPSAVQEDHRADLYSLGMLFWTCVVGKGQLPFALDQSDRASVSPVEVLAALGAKRPPLVGEVRSDIPSVIGDIIDKLLSKAPDARYQNAHGLKADLLECQKRLLASVSASALEEPTEIIPPFEIGQEDKYSIFTIPHALCGRDKELETMRNVIRHSLLSFARQSTTVHGLISQSLASGSSQATGADDDGDSISLSVASSESSPRLPYVKMDNASTGRNAATPSPVNSTSMSARDTKDTSFPHSSVASDGIPTGKLRNVALGGNERSIKACVIIVVGPGGVGKSSLVAANQAKWKHHGLWAQAKFQAADNAPFAALISAVSSALRQLAFMPSEAHRFVRMLSDKLGPQLANLPLLFAGSPVVKPVLEAWGMNTTNLGDAPESVTEKTSGESKELARLAASARFQNLVESVLGVITEIRPLALFLDDLHEADNASLDVVEALINSRSRLLIFITIRPSNGQTMDRLRSMCSHRARATWITLEQLQFSAISLLIAKTLHRPREECSRLARVVYTTSGGNAFLARNVLSGMQRHHHITFDWARNHWLFDITAIESRFVNQKATTDPTDQSFLIANFRELPEATRKYLIWASFFGATFTASEVAILMEWEDSSSSSSDEEGEDAWNVSKVISVLKHRRSNAGDFIRGLQGAINEGWVVHRGREMCTFAHDRYRQAVQQEASLLPDQVLSRMSFRIILAVLHDAVPDVHRIAEHAGRCIPLLLNQPNREELLDVLVDAGESAWARGAHELALQAFISAQSLLTVDHWAVNSKRSSLLLSKLAELHAWKGDLEQSEKLIAEYIEQSQSPEDHARALRIRANNHFLRNEFADALKALVHALNILDVEMDPSPTQDVADKMFEDVKNQILAIGYEELLNLPRATDPRIDLAVRLLNDAGTNAYWTLSESMIDVVGLTTISLALRFGISPGTSLGFFWATGASAERRELFRFSVDLGKLALRVAYMHGGSLEKCRATVLYAALVAPYDNVHIRHTIPLLEDGLKYGHSSGDRGFTGYIAIHMVVSRLFTCEHLSDLVVIAEECANDVDTWTPNGDGTILAQGVLNCIRALGGYTDASSAATVFNTDTFVETDYQERIVKISGCSRLSLAWYNAFKIAGLYCTGFIDAAVELGFTLYEVRLYHPNHRHVRYGLFFHSLALVDCVRRGNLDEKTRLLYVTQVVKNQTFTRRWLSSSPVNTGTWIALVEAEMASLNGDGEALQLYDMAVKLANNHDWLLEEGLSLYLQGSHLIRTGVENLGSELQHRGILKQSQWGALGIIRNMTARADPQLQRPVKRSMFHVDTAVQTDTYIDKSPVLYAQPLFLDVHMSDEVEGMSSLASSDLILIIRKSKEIADCLSLSSALQRLTEISADMCQSECCCIVITTQTGEYGVATILKPSELCQVFENPKPLRTLELSQMTVIQSVLDSKRSYSREEHDTEELHPSLYEIGLPILGNRGQTLGALYLSTKRILSQTTVTTLNVLCQQASISVSSAILFRSVQAGTRENLKMIASQREALEVARKSREDALRATRVKSRFIANMSHEMRTPFSSFYGLLDLLSGTELNSGQREIVDTAKQSCEILLKIIDSILDYSKLEASAMKLDFTAFPVESVIADCLELFLPLAAKKLHLSYNIDEDVPEWILSDHTRIRQVLMNLIGNAIKFTESGSVTVLCSIDKEARPSSSDQVFIKFTVKDTGIGLSPNATETLFVPFQQADNSSTRRFGGTGLGLSISRQLVRLLGGTIGVESNVDVGSIFWFTIPVKLCDTEESRKASSEINRLRSTLVGPLPSKVVICSASSATRDLMHNILKGFEVTLLPNLDAVHSHLERYRLDDRLDFLILDDQFQTQIVDVIQILRWSNTPALRNTKIVHLYTPTAQSLSETAAIGGNLSVAKIIKPPRKARILQVLGELKGLAPSTPPSPAITTHAAADSPHRILFGNILVAEDNAVARNLLVKQLERCQLKVVATSDGLEAIQAWESHQPGYFALALFDHHMPVCDGVEAARRLRKLEKTRCPDTPLPVVALSADAQESTKQFCLSAGMNLFLSKPLKKTDLMTLLTTYGSNTHANVFLYIM</sequence>
<dbReference type="InterPro" id="IPR011006">
    <property type="entry name" value="CheY-like_superfamily"/>
</dbReference>
<evidence type="ECO:0000256" key="4">
    <source>
        <dbReference type="ARBA" id="ARBA00022679"/>
    </source>
</evidence>
<dbReference type="FunFam" id="3.30.565.10:FF:000010">
    <property type="entry name" value="Sensor histidine kinase RcsC"/>
    <property type="match status" value="1"/>
</dbReference>
<dbReference type="GO" id="GO:0005524">
    <property type="term" value="F:ATP binding"/>
    <property type="evidence" value="ECO:0007669"/>
    <property type="project" value="UniProtKB-KW"/>
</dbReference>
<dbReference type="InParanoid" id="A0A0C3D0A8"/>
<feature type="compositionally biased region" description="Polar residues" evidence="10">
    <location>
        <begin position="527"/>
        <end position="547"/>
    </location>
</feature>